<organism evidence="3 4">
    <name type="scientific">Sporormia fimetaria CBS 119925</name>
    <dbReference type="NCBI Taxonomy" id="1340428"/>
    <lineage>
        <taxon>Eukaryota</taxon>
        <taxon>Fungi</taxon>
        <taxon>Dikarya</taxon>
        <taxon>Ascomycota</taxon>
        <taxon>Pezizomycotina</taxon>
        <taxon>Dothideomycetes</taxon>
        <taxon>Pleosporomycetidae</taxon>
        <taxon>Pleosporales</taxon>
        <taxon>Sporormiaceae</taxon>
        <taxon>Sporormia</taxon>
    </lineage>
</organism>
<dbReference type="InterPro" id="IPR052061">
    <property type="entry name" value="PTE-AB_protein"/>
</dbReference>
<accession>A0A6A6VDK8</accession>
<keyword evidence="4" id="KW-1185">Reference proteome</keyword>
<feature type="domain" description="Thioesterase" evidence="2">
    <location>
        <begin position="135"/>
        <end position="197"/>
    </location>
</feature>
<dbReference type="Proteomes" id="UP000799440">
    <property type="component" value="Unassembled WGS sequence"/>
</dbReference>
<gene>
    <name evidence="3" type="ORF">M011DRAFT_400776</name>
</gene>
<proteinExistence type="predicted"/>
<sequence length="228" mass="24381">MPPPPHPIEHLEDFTAHAWCNALLSDPTITNIQPRTIPPPQPGGVSNTFFTKTLFTDDAIRAFLSMYRPGPGRGRLQNTTCTDAAIARDALRGPTSNGPPSRPSPSPTHIPNPDGPEALILISLGKAVDGGIDRLHGGVTASMLDQVMGILVSYSLKSGCATAELSIKYHKPITTPAVLLCRARIVREAGRWVETVAWVEDGRGTVFAEGRGAFVGSRRRGEGVEGKM</sequence>
<dbReference type="PANTHER" id="PTHR47260:SF3">
    <property type="entry name" value="THIOESTERASE FAMILY PROTEIN (AFU_ORTHOLOGUE AFUA_7G03960)"/>
    <property type="match status" value="1"/>
</dbReference>
<dbReference type="OrthoDB" id="506431at2759"/>
<evidence type="ECO:0000313" key="4">
    <source>
        <dbReference type="Proteomes" id="UP000799440"/>
    </source>
</evidence>
<name>A0A6A6VDK8_9PLEO</name>
<feature type="region of interest" description="Disordered" evidence="1">
    <location>
        <begin position="90"/>
        <end position="115"/>
    </location>
</feature>
<dbReference type="InterPro" id="IPR029069">
    <property type="entry name" value="HotDog_dom_sf"/>
</dbReference>
<evidence type="ECO:0000259" key="2">
    <source>
        <dbReference type="Pfam" id="PF03061"/>
    </source>
</evidence>
<dbReference type="CDD" id="cd03443">
    <property type="entry name" value="PaaI_thioesterase"/>
    <property type="match status" value="1"/>
</dbReference>
<protein>
    <recommendedName>
        <fullName evidence="2">Thioesterase domain-containing protein</fullName>
    </recommendedName>
</protein>
<reference evidence="3" key="1">
    <citation type="journal article" date="2020" name="Stud. Mycol.">
        <title>101 Dothideomycetes genomes: a test case for predicting lifestyles and emergence of pathogens.</title>
        <authorList>
            <person name="Haridas S."/>
            <person name="Albert R."/>
            <person name="Binder M."/>
            <person name="Bloem J."/>
            <person name="Labutti K."/>
            <person name="Salamov A."/>
            <person name="Andreopoulos B."/>
            <person name="Baker S."/>
            <person name="Barry K."/>
            <person name="Bills G."/>
            <person name="Bluhm B."/>
            <person name="Cannon C."/>
            <person name="Castanera R."/>
            <person name="Culley D."/>
            <person name="Daum C."/>
            <person name="Ezra D."/>
            <person name="Gonzalez J."/>
            <person name="Henrissat B."/>
            <person name="Kuo A."/>
            <person name="Liang C."/>
            <person name="Lipzen A."/>
            <person name="Lutzoni F."/>
            <person name="Magnuson J."/>
            <person name="Mondo S."/>
            <person name="Nolan M."/>
            <person name="Ohm R."/>
            <person name="Pangilinan J."/>
            <person name="Park H.-J."/>
            <person name="Ramirez L."/>
            <person name="Alfaro M."/>
            <person name="Sun H."/>
            <person name="Tritt A."/>
            <person name="Yoshinaga Y."/>
            <person name="Zwiers L.-H."/>
            <person name="Turgeon B."/>
            <person name="Goodwin S."/>
            <person name="Spatafora J."/>
            <person name="Crous P."/>
            <person name="Grigoriev I."/>
        </authorList>
    </citation>
    <scope>NUCLEOTIDE SEQUENCE</scope>
    <source>
        <strain evidence="3">CBS 119925</strain>
    </source>
</reference>
<dbReference type="EMBL" id="MU006569">
    <property type="protein sequence ID" value="KAF2748273.1"/>
    <property type="molecule type" value="Genomic_DNA"/>
</dbReference>
<feature type="compositionally biased region" description="Pro residues" evidence="1">
    <location>
        <begin position="100"/>
        <end position="114"/>
    </location>
</feature>
<dbReference type="Pfam" id="PF03061">
    <property type="entry name" value="4HBT"/>
    <property type="match status" value="1"/>
</dbReference>
<dbReference type="AlphaFoldDB" id="A0A6A6VDK8"/>
<dbReference type="PANTHER" id="PTHR47260">
    <property type="entry name" value="UPF0644 PROTEIN PB2B4.06"/>
    <property type="match status" value="1"/>
</dbReference>
<dbReference type="Gene3D" id="3.10.129.10">
    <property type="entry name" value="Hotdog Thioesterase"/>
    <property type="match status" value="1"/>
</dbReference>
<evidence type="ECO:0000256" key="1">
    <source>
        <dbReference type="SAM" id="MobiDB-lite"/>
    </source>
</evidence>
<dbReference type="InterPro" id="IPR006683">
    <property type="entry name" value="Thioestr_dom"/>
</dbReference>
<evidence type="ECO:0000313" key="3">
    <source>
        <dbReference type="EMBL" id="KAF2748273.1"/>
    </source>
</evidence>
<dbReference type="SUPFAM" id="SSF54637">
    <property type="entry name" value="Thioesterase/thiol ester dehydrase-isomerase"/>
    <property type="match status" value="1"/>
</dbReference>